<dbReference type="Gene3D" id="1.25.40.10">
    <property type="entry name" value="Tetratricopeptide repeat domain"/>
    <property type="match status" value="1"/>
</dbReference>
<evidence type="ECO:0000256" key="1">
    <source>
        <dbReference type="SAM" id="MobiDB-lite"/>
    </source>
</evidence>
<feature type="region of interest" description="Disordered" evidence="1">
    <location>
        <begin position="155"/>
        <end position="180"/>
    </location>
</feature>
<evidence type="ECO:0000313" key="3">
    <source>
        <dbReference type="Proteomes" id="UP000193689"/>
    </source>
</evidence>
<evidence type="ECO:0000313" key="2">
    <source>
        <dbReference type="EMBL" id="ORY69946.1"/>
    </source>
</evidence>
<name>A0A1Y2EFA0_9PEZI</name>
<proteinExistence type="predicted"/>
<dbReference type="RefSeq" id="XP_040719896.1">
    <property type="nucleotide sequence ID" value="XM_040855308.1"/>
</dbReference>
<dbReference type="EMBL" id="MCFJ01000002">
    <property type="protein sequence ID" value="ORY69946.1"/>
    <property type="molecule type" value="Genomic_DNA"/>
</dbReference>
<dbReference type="SUPFAM" id="SSF48452">
    <property type="entry name" value="TPR-like"/>
    <property type="match status" value="1"/>
</dbReference>
<organism evidence="2 3">
    <name type="scientific">Pseudomassariella vexata</name>
    <dbReference type="NCBI Taxonomy" id="1141098"/>
    <lineage>
        <taxon>Eukaryota</taxon>
        <taxon>Fungi</taxon>
        <taxon>Dikarya</taxon>
        <taxon>Ascomycota</taxon>
        <taxon>Pezizomycotina</taxon>
        <taxon>Sordariomycetes</taxon>
        <taxon>Xylariomycetidae</taxon>
        <taxon>Amphisphaeriales</taxon>
        <taxon>Pseudomassariaceae</taxon>
        <taxon>Pseudomassariella</taxon>
    </lineage>
</organism>
<dbReference type="Proteomes" id="UP000193689">
    <property type="component" value="Unassembled WGS sequence"/>
</dbReference>
<protein>
    <submittedName>
        <fullName evidence="2">Uncharacterized protein</fullName>
    </submittedName>
</protein>
<keyword evidence="3" id="KW-1185">Reference proteome</keyword>
<dbReference type="AlphaFoldDB" id="A0A1Y2EFA0"/>
<dbReference type="InParanoid" id="A0A1Y2EFA0"/>
<comment type="caution">
    <text evidence="2">The sequence shown here is derived from an EMBL/GenBank/DDBJ whole genome shotgun (WGS) entry which is preliminary data.</text>
</comment>
<feature type="compositionally biased region" description="Polar residues" evidence="1">
    <location>
        <begin position="155"/>
        <end position="164"/>
    </location>
</feature>
<gene>
    <name evidence="2" type="ORF">BCR38DRAFT_334379</name>
</gene>
<dbReference type="OrthoDB" id="5328412at2759"/>
<reference evidence="2 3" key="1">
    <citation type="submission" date="2016-07" db="EMBL/GenBank/DDBJ databases">
        <title>Pervasive Adenine N6-methylation of Active Genes in Fungi.</title>
        <authorList>
            <consortium name="DOE Joint Genome Institute"/>
            <person name="Mondo S.J."/>
            <person name="Dannebaum R.O."/>
            <person name="Kuo R.C."/>
            <person name="Labutti K."/>
            <person name="Haridas S."/>
            <person name="Kuo A."/>
            <person name="Salamov A."/>
            <person name="Ahrendt S.R."/>
            <person name="Lipzen A."/>
            <person name="Sullivan W."/>
            <person name="Andreopoulos W.B."/>
            <person name="Clum A."/>
            <person name="Lindquist E."/>
            <person name="Daum C."/>
            <person name="Ramamoorthy G.K."/>
            <person name="Gryganskyi A."/>
            <person name="Culley D."/>
            <person name="Magnuson J.K."/>
            <person name="James T.Y."/>
            <person name="O'Malley M.A."/>
            <person name="Stajich J.E."/>
            <person name="Spatafora J.W."/>
            <person name="Visel A."/>
            <person name="Grigoriev I.V."/>
        </authorList>
    </citation>
    <scope>NUCLEOTIDE SEQUENCE [LARGE SCALE GENOMIC DNA]</scope>
    <source>
        <strain evidence="2 3">CBS 129021</strain>
    </source>
</reference>
<dbReference type="InterPro" id="IPR011990">
    <property type="entry name" value="TPR-like_helical_dom_sf"/>
</dbReference>
<sequence>MVAGVEFEEAAGKWRAGDSAKSLRFFKRSIEVYDQGLKKFPNSLDLAYNKARVQLEVVTHPVLVDQIEQPLLDVLQVALESHRYALKLDQDNADTLFNMSTVLTSIAEHIANDDDLADADALKALQEALELQSRCLDIQELKYQESVEQERLANEQVNVDNNYSEAEPQSEPNTSAEELEEEQWVTVVQPVTQETLIDTISAQLGTLTTFCDIVSNCPGSVPPETFPWVEAYSTKILQKVPTLSPDNQENLQELAIAKAKFLSAALEAGFKSGKIDAATFKRERDAAYTITELRNSSEALIADGRSLISFNSALLDAEPEDLQSYSTVRWNALTDSIASLNSASKIEGVAKEDVALTHLLRGDSSMYLYVMGYPPTSHKSAVAKAPQLLRSAEVYYRNASTLSQDDEEKSVAGLRSAVALYLQQKAQGQGDVNSLLKSSRHGQQWSIEQLQEMVTEGLLPQEFQLA</sequence>
<accession>A0A1Y2EFA0</accession>
<dbReference type="GeneID" id="63771520"/>